<protein>
    <submittedName>
        <fullName evidence="1">Uncharacterized protein</fullName>
    </submittedName>
</protein>
<name>A0A6C0CAX5_9ZZZZ</name>
<proteinExistence type="predicted"/>
<dbReference type="EMBL" id="MN739359">
    <property type="protein sequence ID" value="QHT00819.1"/>
    <property type="molecule type" value="Genomic_DNA"/>
</dbReference>
<reference evidence="1" key="1">
    <citation type="journal article" date="2020" name="Nature">
        <title>Giant virus diversity and host interactions through global metagenomics.</title>
        <authorList>
            <person name="Schulz F."/>
            <person name="Roux S."/>
            <person name="Paez-Espino D."/>
            <person name="Jungbluth S."/>
            <person name="Walsh D.A."/>
            <person name="Denef V.J."/>
            <person name="McMahon K.D."/>
            <person name="Konstantinidis K.T."/>
            <person name="Eloe-Fadrosh E.A."/>
            <person name="Kyrpides N.C."/>
            <person name="Woyke T."/>
        </authorList>
    </citation>
    <scope>NUCLEOTIDE SEQUENCE</scope>
    <source>
        <strain evidence="1">GVMAG-M-3300020192-26</strain>
    </source>
</reference>
<organism evidence="1">
    <name type="scientific">viral metagenome</name>
    <dbReference type="NCBI Taxonomy" id="1070528"/>
    <lineage>
        <taxon>unclassified sequences</taxon>
        <taxon>metagenomes</taxon>
        <taxon>organismal metagenomes</taxon>
    </lineage>
</organism>
<dbReference type="AlphaFoldDB" id="A0A6C0CAX5"/>
<sequence length="253" mass="30027">MEEVCDVAEIVIYDIKANKEICLLLRKYFKEFYNNIYVPIDFFKMNNWNVTEVLTDNIDVLYYNDKYFRKNDKIFSVVFAKYVDLVKKNFSSNSNLKMLLSEFPIDTHFKEIISCRKYKFISPAYIADLYISCRDDSEQLKMMIKILDILFDEIKIKMSSFVDEFAKCFDDYVRLAPLNIGIGVNNTKIMQNYNQSYINDLSMIILNFAQELINMNVYAIHSLVNRVISIDFPYDIINQYDPEENNDRELIVI</sequence>
<accession>A0A6C0CAX5</accession>
<evidence type="ECO:0000313" key="1">
    <source>
        <dbReference type="EMBL" id="QHT00819.1"/>
    </source>
</evidence>